<dbReference type="EMBL" id="JAIWQS010000009">
    <property type="protein sequence ID" value="KAJ8755406.1"/>
    <property type="molecule type" value="Genomic_DNA"/>
</dbReference>
<keyword evidence="1" id="KW-0732">Signal</keyword>
<dbReference type="Gene3D" id="3.20.20.140">
    <property type="entry name" value="Metal-dependent hydrolases"/>
    <property type="match status" value="1"/>
</dbReference>
<evidence type="ECO:0000313" key="3">
    <source>
        <dbReference type="Proteomes" id="UP001159364"/>
    </source>
</evidence>
<organism evidence="2 3">
    <name type="scientific">Erythroxylum novogranatense</name>
    <dbReference type="NCBI Taxonomy" id="1862640"/>
    <lineage>
        <taxon>Eukaryota</taxon>
        <taxon>Viridiplantae</taxon>
        <taxon>Streptophyta</taxon>
        <taxon>Embryophyta</taxon>
        <taxon>Tracheophyta</taxon>
        <taxon>Spermatophyta</taxon>
        <taxon>Magnoliopsida</taxon>
        <taxon>eudicotyledons</taxon>
        <taxon>Gunneridae</taxon>
        <taxon>Pentapetalae</taxon>
        <taxon>rosids</taxon>
        <taxon>fabids</taxon>
        <taxon>Malpighiales</taxon>
        <taxon>Erythroxylaceae</taxon>
        <taxon>Erythroxylum</taxon>
    </lineage>
</organism>
<name>A0AAV8SSZ2_9ROSI</name>
<comment type="caution">
    <text evidence="2">The sequence shown here is derived from an EMBL/GenBank/DDBJ whole genome shotgun (WGS) entry which is preliminary data.</text>
</comment>
<dbReference type="AlphaFoldDB" id="A0AAV8SSZ2"/>
<reference evidence="2 3" key="1">
    <citation type="submission" date="2021-09" db="EMBL/GenBank/DDBJ databases">
        <title>Genomic insights and catalytic innovation underlie evolution of tropane alkaloids biosynthesis.</title>
        <authorList>
            <person name="Wang Y.-J."/>
            <person name="Tian T."/>
            <person name="Huang J.-P."/>
            <person name="Huang S.-X."/>
        </authorList>
    </citation>
    <scope>NUCLEOTIDE SEQUENCE [LARGE SCALE GENOMIC DNA]</scope>
    <source>
        <strain evidence="2">KIB-2018</strain>
        <tissue evidence="2">Leaf</tissue>
    </source>
</reference>
<gene>
    <name evidence="2" type="ORF">K2173_019204</name>
</gene>
<protein>
    <submittedName>
        <fullName evidence="2">Uncharacterized protein</fullName>
    </submittedName>
</protein>
<sequence length="72" mass="7913">MTIGILLCLSAGFRLLPLKSGRLGGACDESRPQGSSVAKHHFRMEDGVIHVYADEHDTSDLFLVVNATTFFY</sequence>
<proteinExistence type="predicted"/>
<accession>A0AAV8SSZ2</accession>
<evidence type="ECO:0000313" key="2">
    <source>
        <dbReference type="EMBL" id="KAJ8755406.1"/>
    </source>
</evidence>
<feature type="chain" id="PRO_5043989812" evidence="1">
    <location>
        <begin position="22"/>
        <end position="72"/>
    </location>
</feature>
<evidence type="ECO:0000256" key="1">
    <source>
        <dbReference type="SAM" id="SignalP"/>
    </source>
</evidence>
<feature type="signal peptide" evidence="1">
    <location>
        <begin position="1"/>
        <end position="21"/>
    </location>
</feature>
<keyword evidence="3" id="KW-1185">Reference proteome</keyword>
<dbReference type="Proteomes" id="UP001159364">
    <property type="component" value="Linkage Group LG09"/>
</dbReference>